<dbReference type="AlphaFoldDB" id="A0A8J8K9X0"/>
<reference evidence="2" key="1">
    <citation type="submission" date="2020-05" db="EMBL/GenBank/DDBJ databases">
        <title>Genomic Encyclopedia of Type Strains, Phase IV (KMG-V): Genome sequencing to study the core and pangenomes of soil and plant-associated prokaryotes.</title>
        <authorList>
            <person name="Whitman W."/>
        </authorList>
    </citation>
    <scope>NUCLEOTIDE SEQUENCE</scope>
    <source>
        <strain evidence="2">16F</strain>
    </source>
</reference>
<evidence type="ECO:0000256" key="1">
    <source>
        <dbReference type="SAM" id="Phobius"/>
    </source>
</evidence>
<evidence type="ECO:0000313" key="3">
    <source>
        <dbReference type="Proteomes" id="UP000610746"/>
    </source>
</evidence>
<dbReference type="GO" id="GO:0016020">
    <property type="term" value="C:membrane"/>
    <property type="evidence" value="ECO:0007669"/>
    <property type="project" value="InterPro"/>
</dbReference>
<evidence type="ECO:0000313" key="2">
    <source>
        <dbReference type="EMBL" id="NRS93542.1"/>
    </source>
</evidence>
<proteinExistence type="predicted"/>
<keyword evidence="1" id="KW-0812">Transmembrane</keyword>
<organism evidence="2 3">
    <name type="scientific">Frigoriflavimonas asaccharolytica</name>
    <dbReference type="NCBI Taxonomy" id="2735899"/>
    <lineage>
        <taxon>Bacteria</taxon>
        <taxon>Pseudomonadati</taxon>
        <taxon>Bacteroidota</taxon>
        <taxon>Flavobacteriia</taxon>
        <taxon>Flavobacteriales</taxon>
        <taxon>Weeksellaceae</taxon>
        <taxon>Frigoriflavimonas</taxon>
    </lineage>
</organism>
<dbReference type="EMBL" id="JABSNO010000022">
    <property type="protein sequence ID" value="NRS93542.1"/>
    <property type="molecule type" value="Genomic_DNA"/>
</dbReference>
<keyword evidence="3" id="KW-1185">Reference proteome</keyword>
<feature type="transmembrane region" description="Helical" evidence="1">
    <location>
        <begin position="20"/>
        <end position="37"/>
    </location>
</feature>
<dbReference type="Proteomes" id="UP000610746">
    <property type="component" value="Unassembled WGS sequence"/>
</dbReference>
<name>A0A8J8K9X0_9FLAO</name>
<feature type="transmembrane region" description="Helical" evidence="1">
    <location>
        <begin position="49"/>
        <end position="67"/>
    </location>
</feature>
<dbReference type="Pfam" id="PF05656">
    <property type="entry name" value="DUF805"/>
    <property type="match status" value="1"/>
</dbReference>
<keyword evidence="1" id="KW-0472">Membrane</keyword>
<protein>
    <submittedName>
        <fullName evidence="2">Uncharacterized membrane protein YhaH (DUF805 family)</fullName>
    </submittedName>
</protein>
<accession>A0A8J8K9X0</accession>
<gene>
    <name evidence="2" type="ORF">HNQ03_002633</name>
</gene>
<feature type="transmembrane region" description="Helical" evidence="1">
    <location>
        <begin position="73"/>
        <end position="92"/>
    </location>
</feature>
<keyword evidence="1" id="KW-1133">Transmembrane helix</keyword>
<sequence length="98" mass="11559">MKNYFNSLANLFNFNKKISLKVFWIFFGVMMILNIIMRSLYMREIITIEIYNVYTILILLTFISFGFRRLKDAGFSGFLFLIPILNLILAGFPSKKQV</sequence>
<dbReference type="InterPro" id="IPR008523">
    <property type="entry name" value="DUF805"/>
</dbReference>
<comment type="caution">
    <text evidence="2">The sequence shown here is derived from an EMBL/GenBank/DDBJ whole genome shotgun (WGS) entry which is preliminary data.</text>
</comment>
<dbReference type="RefSeq" id="WP_173780098.1">
    <property type="nucleotide sequence ID" value="NZ_JABSNO010000022.1"/>
</dbReference>